<dbReference type="Proteomes" id="UP000031056">
    <property type="component" value="Unassembled WGS sequence"/>
</dbReference>
<protein>
    <recommendedName>
        <fullName evidence="3">Cullin family profile domain-containing protein</fullName>
    </recommendedName>
</protein>
<evidence type="ECO:0000313" key="1">
    <source>
        <dbReference type="EMBL" id="KHN68997.1"/>
    </source>
</evidence>
<dbReference type="SUPFAM" id="SSF75632">
    <property type="entry name" value="Cullin homology domain"/>
    <property type="match status" value="1"/>
</dbReference>
<reference evidence="1 2" key="1">
    <citation type="journal article" date="2014" name="MBio">
        <title>The Ordospora colligata genome; evolution of extreme reduction in microsporidia and host-to-parasite horizontal gene transfer.</title>
        <authorList>
            <person name="Pombert J.-F."/>
            <person name="Haag K.L."/>
            <person name="Beidas S."/>
            <person name="Ebert D."/>
            <person name="Keeling P.J."/>
        </authorList>
    </citation>
    <scope>NUCLEOTIDE SEQUENCE [LARGE SCALE GENOMIC DNA]</scope>
    <source>
        <strain evidence="1 2">OC4</strain>
    </source>
</reference>
<sequence length="713" mass="83192">MSEILVREDKVAVMKAFTEGYLNESRCLPIYEIVFQYSKNAAYEGRSKACLKMIVEAIGCFIDNTSRKLCNANCEEVSLELCRIDRHLKKTEKLFERVFWSVALGRSMFFRRMFGRQFNRFVKDMSERIAEFVMLCIGNEISEKATAGYDGEANLSFKKQKLNSGDAGKIEKDSYVWYLHDNDGDEEIYESNKKIEKVIDVLKARGCFNMFTERIVRHVSDMYKRMIFEKEMKLSKVRKFIDNQRKWKYITECFYEIELELVKELVSKISACEIFNTLDDENEMRCCVDFFVISGEEARLVDAVSNYCNEKMNVVCADDFVESYYWICTKLKVIENYKGSNESIIQGIRNCKRMLVNRNFRNTVNGICRWTNNMMKKVWIECENVEECLGLMFPECKHVWKISIRCSVDDVCVYDGLNQGKSVLECVLNDVFLEIGEVLQLCECKKELESSLRKFLGDRLLYGTDVNINKEHMLIDAIGAGTGSMYTDKMKCMLKDFYGTEKFYQNDILLLRACKWPDYESFDLDIYEVNEVKEKYMQEVVRGAKKRICWNDLLSSCDVEILGVNAKISLIQYMIIRLLADTSKRSDGLKISKAWKSHMEQLIETGLVCVDGLSYALNFDWQCKFDFVSLVPEKCLLKGFIEFPKTIEMPDSLNDIADCRIMKEMKVRKEMLRKELIELVLREIPSNLVDERIVSLASREFLCIDGDMIKYIP</sequence>
<dbReference type="GeneID" id="26262497"/>
<dbReference type="InterPro" id="IPR036317">
    <property type="entry name" value="Cullin_homology_sf"/>
</dbReference>
<evidence type="ECO:0008006" key="3">
    <source>
        <dbReference type="Google" id="ProtNLM"/>
    </source>
</evidence>
<evidence type="ECO:0000313" key="2">
    <source>
        <dbReference type="Proteomes" id="UP000031056"/>
    </source>
</evidence>
<dbReference type="Gene3D" id="1.20.1310.10">
    <property type="entry name" value="Cullin Repeats"/>
    <property type="match status" value="1"/>
</dbReference>
<comment type="caution">
    <text evidence="1">The sequence shown here is derived from an EMBL/GenBank/DDBJ whole genome shotgun (WGS) entry which is preliminary data.</text>
</comment>
<dbReference type="VEuPathDB" id="MicrosporidiaDB:M896_110260"/>
<proteinExistence type="predicted"/>
<dbReference type="OrthoDB" id="2191622at2759"/>
<name>A0A0B2UIW1_9MICR</name>
<dbReference type="AlphaFoldDB" id="A0A0B2UIW1"/>
<dbReference type="RefSeq" id="XP_014563039.1">
    <property type="nucleotide sequence ID" value="XM_014707553.1"/>
</dbReference>
<keyword evidence="2" id="KW-1185">Reference proteome</keyword>
<organism evidence="1 2">
    <name type="scientific">Ordospora colligata OC4</name>
    <dbReference type="NCBI Taxonomy" id="1354746"/>
    <lineage>
        <taxon>Eukaryota</taxon>
        <taxon>Fungi</taxon>
        <taxon>Fungi incertae sedis</taxon>
        <taxon>Microsporidia</taxon>
        <taxon>Ordosporidae</taxon>
        <taxon>Ordospora</taxon>
    </lineage>
</organism>
<accession>A0A0B2UIW1</accession>
<gene>
    <name evidence="1" type="ORF">M896_110260</name>
</gene>
<dbReference type="EMBL" id="JOKQ01000011">
    <property type="protein sequence ID" value="KHN68997.1"/>
    <property type="molecule type" value="Genomic_DNA"/>
</dbReference>
<dbReference type="HOGENOM" id="CLU_387335_0_0_1"/>
<dbReference type="InParanoid" id="A0A0B2UIW1"/>